<dbReference type="PANTHER" id="PTHR22619">
    <property type="entry name" value="ZINC FINGER SWIM DOMAIN CONTAINING PROTEIN 4, 5, 6"/>
    <property type="match status" value="1"/>
</dbReference>
<keyword evidence="1" id="KW-0479">Metal-binding</keyword>
<dbReference type="AlphaFoldDB" id="A0AAV4NSZ2"/>
<dbReference type="GO" id="GO:0008270">
    <property type="term" value="F:zinc ion binding"/>
    <property type="evidence" value="ECO:0007669"/>
    <property type="project" value="UniProtKB-KW"/>
</dbReference>
<evidence type="ECO:0000256" key="2">
    <source>
        <dbReference type="ARBA" id="ARBA00022771"/>
    </source>
</evidence>
<proteinExistence type="predicted"/>
<name>A0AAV4NSZ2_CAEEX</name>
<dbReference type="GO" id="GO:0031462">
    <property type="term" value="C:Cul2-RING ubiquitin ligase complex"/>
    <property type="evidence" value="ECO:0007669"/>
    <property type="project" value="TreeGrafter"/>
</dbReference>
<evidence type="ECO:0000256" key="1">
    <source>
        <dbReference type="ARBA" id="ARBA00022723"/>
    </source>
</evidence>
<keyword evidence="2" id="KW-0863">Zinc-finger</keyword>
<evidence type="ECO:0000313" key="6">
    <source>
        <dbReference type="Proteomes" id="UP001054945"/>
    </source>
</evidence>
<dbReference type="Pfam" id="PF21055">
    <property type="entry name" value="ZSWIM4-8_C"/>
    <property type="match status" value="1"/>
</dbReference>
<protein>
    <submittedName>
        <fullName evidence="5">Zinc finger SWIM domain-containing protein 8</fullName>
    </submittedName>
</protein>
<dbReference type="EMBL" id="BPLR01003714">
    <property type="protein sequence ID" value="GIX87823.1"/>
    <property type="molecule type" value="Genomic_DNA"/>
</dbReference>
<keyword evidence="3" id="KW-0862">Zinc</keyword>
<comment type="caution">
    <text evidence="5">The sequence shown here is derived from an EMBL/GenBank/DDBJ whole genome shotgun (WGS) entry which is preliminary data.</text>
</comment>
<reference evidence="5 6" key="1">
    <citation type="submission" date="2021-06" db="EMBL/GenBank/DDBJ databases">
        <title>Caerostris extrusa draft genome.</title>
        <authorList>
            <person name="Kono N."/>
            <person name="Arakawa K."/>
        </authorList>
    </citation>
    <scope>NUCLEOTIDE SEQUENCE [LARGE SCALE GENOMIC DNA]</scope>
</reference>
<dbReference type="PANTHER" id="PTHR22619:SF1">
    <property type="entry name" value="ZINC FINGER SWIM DOMAIN-CONTAINING PROTEIN 8"/>
    <property type="match status" value="1"/>
</dbReference>
<sequence>MPFSHSHVPIHPAYVSSAATYAPYPPLANLSYYTPSVANVRHPTTGIYPGQVLHSHPPPVIPPPQQTQIHGPLPQLNQRQMGYLLAAYRVGMLAMETLARRVHDDRPQAKYARNPPYGEDVKWLLGIAKKLGTSYLQDFCICTVNSVASPFILHEIVVEAAQYLARSSTAPLPQPLRSHLLTPLIQKCQQMFTACTHFKMYHITPAEYDEFVSIIRSARTAFQLTPGGIVQFNELLQSLRRTKSCKKICGKGLQIHWQTRLFK</sequence>
<organism evidence="5 6">
    <name type="scientific">Caerostris extrusa</name>
    <name type="common">Bark spider</name>
    <name type="synonym">Caerostris bankana</name>
    <dbReference type="NCBI Taxonomy" id="172846"/>
    <lineage>
        <taxon>Eukaryota</taxon>
        <taxon>Metazoa</taxon>
        <taxon>Ecdysozoa</taxon>
        <taxon>Arthropoda</taxon>
        <taxon>Chelicerata</taxon>
        <taxon>Arachnida</taxon>
        <taxon>Araneae</taxon>
        <taxon>Araneomorphae</taxon>
        <taxon>Entelegynae</taxon>
        <taxon>Araneoidea</taxon>
        <taxon>Araneidae</taxon>
        <taxon>Caerostris</taxon>
    </lineage>
</organism>
<dbReference type="Proteomes" id="UP001054945">
    <property type="component" value="Unassembled WGS sequence"/>
</dbReference>
<feature type="domain" description="ZSWIM4-8 C-terminal" evidence="4">
    <location>
        <begin position="79"/>
        <end position="247"/>
    </location>
</feature>
<evidence type="ECO:0000256" key="3">
    <source>
        <dbReference type="ARBA" id="ARBA00022833"/>
    </source>
</evidence>
<dbReference type="InterPro" id="IPR048370">
    <property type="entry name" value="ZSWIM4-8_C"/>
</dbReference>
<evidence type="ECO:0000313" key="5">
    <source>
        <dbReference type="EMBL" id="GIX87823.1"/>
    </source>
</evidence>
<gene>
    <name evidence="5" type="primary">ZSWIM8</name>
    <name evidence="5" type="ORF">CEXT_686341</name>
</gene>
<keyword evidence="6" id="KW-1185">Reference proteome</keyword>
<accession>A0AAV4NSZ2</accession>
<evidence type="ECO:0000259" key="4">
    <source>
        <dbReference type="Pfam" id="PF21055"/>
    </source>
</evidence>